<organism evidence="7 8">
    <name type="scientific">Aestuariivirga litoralis</name>
    <dbReference type="NCBI Taxonomy" id="2650924"/>
    <lineage>
        <taxon>Bacteria</taxon>
        <taxon>Pseudomonadati</taxon>
        <taxon>Pseudomonadota</taxon>
        <taxon>Alphaproteobacteria</taxon>
        <taxon>Hyphomicrobiales</taxon>
        <taxon>Aestuariivirgaceae</taxon>
        <taxon>Aestuariivirga</taxon>
    </lineage>
</organism>
<dbReference type="Proteomes" id="UP000248795">
    <property type="component" value="Unassembled WGS sequence"/>
</dbReference>
<keyword evidence="4 6" id="KW-1133">Transmembrane helix</keyword>
<comment type="caution">
    <text evidence="7">The sequence shown here is derived from an EMBL/GenBank/DDBJ whole genome shotgun (WGS) entry which is preliminary data.</text>
</comment>
<dbReference type="AlphaFoldDB" id="A0A2W2BK49"/>
<evidence type="ECO:0000256" key="5">
    <source>
        <dbReference type="ARBA" id="ARBA00023136"/>
    </source>
</evidence>
<evidence type="ECO:0000313" key="8">
    <source>
        <dbReference type="Proteomes" id="UP000248795"/>
    </source>
</evidence>
<evidence type="ECO:0000256" key="2">
    <source>
        <dbReference type="ARBA" id="ARBA00022475"/>
    </source>
</evidence>
<feature type="transmembrane region" description="Helical" evidence="6">
    <location>
        <begin position="6"/>
        <end position="29"/>
    </location>
</feature>
<keyword evidence="2" id="KW-1003">Cell membrane</keyword>
<feature type="transmembrane region" description="Helical" evidence="6">
    <location>
        <begin position="298"/>
        <end position="319"/>
    </location>
</feature>
<protein>
    <recommendedName>
        <fullName evidence="9">Lipopolysaccharide export system permease protein LptF</fullName>
    </recommendedName>
</protein>
<proteinExistence type="predicted"/>
<evidence type="ECO:0000256" key="4">
    <source>
        <dbReference type="ARBA" id="ARBA00022989"/>
    </source>
</evidence>
<evidence type="ECO:0000313" key="7">
    <source>
        <dbReference type="EMBL" id="PZF76579.1"/>
    </source>
</evidence>
<feature type="transmembrane region" description="Helical" evidence="6">
    <location>
        <begin position="93"/>
        <end position="114"/>
    </location>
</feature>
<feature type="transmembrane region" description="Helical" evidence="6">
    <location>
        <begin position="331"/>
        <end position="349"/>
    </location>
</feature>
<dbReference type="Pfam" id="PF03739">
    <property type="entry name" value="LptF_LptG"/>
    <property type="match status" value="1"/>
</dbReference>
<accession>A0A2W2BK49</accession>
<dbReference type="InterPro" id="IPR005495">
    <property type="entry name" value="LptG/LptF_permease"/>
</dbReference>
<name>A0A2W2BK49_9HYPH</name>
<evidence type="ECO:0000256" key="3">
    <source>
        <dbReference type="ARBA" id="ARBA00022692"/>
    </source>
</evidence>
<dbReference type="GO" id="GO:0015920">
    <property type="term" value="P:lipopolysaccharide transport"/>
    <property type="evidence" value="ECO:0007669"/>
    <property type="project" value="TreeGrafter"/>
</dbReference>
<gene>
    <name evidence="7" type="ORF">DK847_12300</name>
</gene>
<comment type="subcellular location">
    <subcellularLocation>
        <location evidence="1">Cell membrane</location>
        <topology evidence="1">Multi-pass membrane protein</topology>
    </subcellularLocation>
</comment>
<reference evidence="8" key="1">
    <citation type="submission" date="2018-06" db="EMBL/GenBank/DDBJ databases">
        <title>Aestuariibacter litoralis strain KCTC 52945T.</title>
        <authorList>
            <person name="Li X."/>
            <person name="Salam N."/>
            <person name="Li J.-L."/>
            <person name="Chen Y.-M."/>
            <person name="Yang Z.-W."/>
            <person name="Zhang L.-Y."/>
            <person name="Han M.-X."/>
            <person name="Xiao M."/>
            <person name="Li W.-J."/>
        </authorList>
    </citation>
    <scope>NUCLEOTIDE SEQUENCE [LARGE SCALE GENOMIC DNA]</scope>
    <source>
        <strain evidence="8">KCTC 52945</strain>
    </source>
</reference>
<dbReference type="EMBL" id="QKVK01000005">
    <property type="protein sequence ID" value="PZF76579.1"/>
    <property type="molecule type" value="Genomic_DNA"/>
</dbReference>
<dbReference type="RefSeq" id="WP_111198816.1">
    <property type="nucleotide sequence ID" value="NZ_QKVK01000005.1"/>
</dbReference>
<sequence length="386" mass="42241">MLRQALLPIMGTILIGLLVLSAARFLIVFDLVLGNDQGLIIVARLLAAFVPHYLAFMLPLALYWGSYTTVRQLTVSSEVNILQATGSSVGRTFRALVVLGVVFAAINVAVVGWLQPMGRYTYRALAYKLENADFYLRVRDSTFMNVGPRTIFVEKINPDRHSFQKILIYEPLDKGGSMTIAAPRGNITKLGERLSLRLYDGQRLLIENGAEPDNVQSLNFDVIDVPVGNAVAPFRPRGEDEQELLMPELLAQNTALADASVADISSNAHKRLVIALSCLFLPLMAVALGVQSARKKNIYQSIIALLIVIIYHQLVEFAGDVGKELAIGPAALLWFTYGVFFATSVVLFYKTTTGIGTLPDRLSAALSRWGPAGDPLARLRGKPQTP</sequence>
<keyword evidence="8" id="KW-1185">Reference proteome</keyword>
<dbReference type="PANTHER" id="PTHR33529:SF2">
    <property type="entry name" value="LIPOPOLYSACCHARIDE EXPORT SYSTEM PERMEASE PROTEIN LPTG"/>
    <property type="match status" value="1"/>
</dbReference>
<dbReference type="GO" id="GO:0043190">
    <property type="term" value="C:ATP-binding cassette (ABC) transporter complex"/>
    <property type="evidence" value="ECO:0007669"/>
    <property type="project" value="TreeGrafter"/>
</dbReference>
<evidence type="ECO:0000256" key="1">
    <source>
        <dbReference type="ARBA" id="ARBA00004651"/>
    </source>
</evidence>
<keyword evidence="3 6" id="KW-0812">Transmembrane</keyword>
<keyword evidence="5 6" id="KW-0472">Membrane</keyword>
<dbReference type="PANTHER" id="PTHR33529">
    <property type="entry name" value="SLR0882 PROTEIN-RELATED"/>
    <property type="match status" value="1"/>
</dbReference>
<feature type="transmembrane region" description="Helical" evidence="6">
    <location>
        <begin position="41"/>
        <end position="64"/>
    </location>
</feature>
<evidence type="ECO:0008006" key="9">
    <source>
        <dbReference type="Google" id="ProtNLM"/>
    </source>
</evidence>
<feature type="transmembrane region" description="Helical" evidence="6">
    <location>
        <begin position="272"/>
        <end position="292"/>
    </location>
</feature>
<evidence type="ECO:0000256" key="6">
    <source>
        <dbReference type="SAM" id="Phobius"/>
    </source>
</evidence>